<dbReference type="GO" id="GO:0043138">
    <property type="term" value="F:3'-5' DNA helicase activity"/>
    <property type="evidence" value="ECO:0007669"/>
    <property type="project" value="UniProtKB-EC"/>
</dbReference>
<dbReference type="Pfam" id="PF00270">
    <property type="entry name" value="DEAD"/>
    <property type="match status" value="1"/>
</dbReference>
<dbReference type="InterPro" id="IPR004589">
    <property type="entry name" value="DNA_helicase_ATP-dep_RecQ"/>
</dbReference>
<accession>A0A433KJB7</accession>
<dbReference type="PANTHER" id="PTHR13710">
    <property type="entry name" value="DNA HELICASE RECQ FAMILY MEMBER"/>
    <property type="match status" value="1"/>
</dbReference>
<dbReference type="NCBIfam" id="TIGR00614">
    <property type="entry name" value="recQ_fam"/>
    <property type="match status" value="1"/>
</dbReference>
<keyword evidence="2" id="KW-0479">Metal-binding</keyword>
<dbReference type="GO" id="GO:0003677">
    <property type="term" value="F:DNA binding"/>
    <property type="evidence" value="ECO:0007669"/>
    <property type="project" value="UniProtKB-KW"/>
</dbReference>
<evidence type="ECO:0000256" key="6">
    <source>
        <dbReference type="ARBA" id="ARBA00022840"/>
    </source>
</evidence>
<dbReference type="OrthoDB" id="9760034at2"/>
<organism evidence="15 16">
    <name type="scientific">Vreelandella andesensis</name>
    <dbReference type="NCBI Taxonomy" id="447567"/>
    <lineage>
        <taxon>Bacteria</taxon>
        <taxon>Pseudomonadati</taxon>
        <taxon>Pseudomonadota</taxon>
        <taxon>Gammaproteobacteria</taxon>
        <taxon>Oceanospirillales</taxon>
        <taxon>Halomonadaceae</taxon>
        <taxon>Vreelandella</taxon>
    </lineage>
</organism>
<keyword evidence="3" id="KW-0547">Nucleotide-binding</keyword>
<keyword evidence="7" id="KW-0238">DNA-binding</keyword>
<dbReference type="GO" id="GO:0005737">
    <property type="term" value="C:cytoplasm"/>
    <property type="evidence" value="ECO:0007669"/>
    <property type="project" value="TreeGrafter"/>
</dbReference>
<feature type="domain" description="Helicase C-terminal" evidence="14">
    <location>
        <begin position="217"/>
        <end position="386"/>
    </location>
</feature>
<dbReference type="SMART" id="SM00490">
    <property type="entry name" value="HELICc"/>
    <property type="match status" value="1"/>
</dbReference>
<dbReference type="PROSITE" id="PS51194">
    <property type="entry name" value="HELICASE_CTER"/>
    <property type="match status" value="1"/>
</dbReference>
<keyword evidence="5 15" id="KW-0347">Helicase</keyword>
<dbReference type="PANTHER" id="PTHR13710:SF105">
    <property type="entry name" value="ATP-DEPENDENT DNA HELICASE Q1"/>
    <property type="match status" value="1"/>
</dbReference>
<evidence type="ECO:0000256" key="4">
    <source>
        <dbReference type="ARBA" id="ARBA00022801"/>
    </source>
</evidence>
<protein>
    <recommendedName>
        <fullName evidence="11">ATP-dependent DNA helicase RecQ</fullName>
        <ecNumber evidence="10">5.6.2.4</ecNumber>
    </recommendedName>
    <alternativeName>
        <fullName evidence="12">DNA 3'-5' helicase RecQ</fullName>
    </alternativeName>
</protein>
<evidence type="ECO:0000259" key="13">
    <source>
        <dbReference type="PROSITE" id="PS51192"/>
    </source>
</evidence>
<evidence type="ECO:0000256" key="9">
    <source>
        <dbReference type="ARBA" id="ARBA00034617"/>
    </source>
</evidence>
<dbReference type="InterPro" id="IPR032284">
    <property type="entry name" value="RecQ_Zn-bd"/>
</dbReference>
<evidence type="ECO:0000256" key="8">
    <source>
        <dbReference type="ARBA" id="ARBA00023235"/>
    </source>
</evidence>
<comment type="catalytic activity">
    <reaction evidence="9">
        <text>Couples ATP hydrolysis with the unwinding of duplex DNA by translocating in the 3'-5' direction.</text>
        <dbReference type="EC" id="5.6.2.4"/>
    </reaction>
</comment>
<dbReference type="GO" id="GO:0030894">
    <property type="term" value="C:replisome"/>
    <property type="evidence" value="ECO:0007669"/>
    <property type="project" value="TreeGrafter"/>
</dbReference>
<dbReference type="AlphaFoldDB" id="A0A433KJB7"/>
<dbReference type="GO" id="GO:0043590">
    <property type="term" value="C:bacterial nucleoid"/>
    <property type="evidence" value="ECO:0007669"/>
    <property type="project" value="TreeGrafter"/>
</dbReference>
<evidence type="ECO:0000256" key="2">
    <source>
        <dbReference type="ARBA" id="ARBA00022723"/>
    </source>
</evidence>
<reference evidence="15 16" key="1">
    <citation type="submission" date="2018-12" db="EMBL/GenBank/DDBJ databases">
        <title>three novel Halomonas strain isolated from plants.</title>
        <authorList>
            <person name="Sun C."/>
        </authorList>
    </citation>
    <scope>NUCLEOTIDE SEQUENCE [LARGE SCALE GENOMIC DNA]</scope>
    <source>
        <strain evidence="15 16">DSM 19434</strain>
    </source>
</reference>
<keyword evidence="8" id="KW-0413">Isomerase</keyword>
<dbReference type="GO" id="GO:0009378">
    <property type="term" value="F:four-way junction helicase activity"/>
    <property type="evidence" value="ECO:0007669"/>
    <property type="project" value="TreeGrafter"/>
</dbReference>
<evidence type="ECO:0000256" key="12">
    <source>
        <dbReference type="ARBA" id="ARBA00044550"/>
    </source>
</evidence>
<evidence type="ECO:0000259" key="14">
    <source>
        <dbReference type="PROSITE" id="PS51194"/>
    </source>
</evidence>
<dbReference type="InterPro" id="IPR011545">
    <property type="entry name" value="DEAD/DEAH_box_helicase_dom"/>
</dbReference>
<evidence type="ECO:0000256" key="7">
    <source>
        <dbReference type="ARBA" id="ARBA00023125"/>
    </source>
</evidence>
<dbReference type="Gene3D" id="3.40.50.300">
    <property type="entry name" value="P-loop containing nucleotide triphosphate hydrolases"/>
    <property type="match status" value="2"/>
</dbReference>
<comment type="caution">
    <text evidence="15">The sequence shown here is derived from an EMBL/GenBank/DDBJ whole genome shotgun (WGS) entry which is preliminary data.</text>
</comment>
<evidence type="ECO:0000313" key="16">
    <source>
        <dbReference type="Proteomes" id="UP000287336"/>
    </source>
</evidence>
<dbReference type="InterPro" id="IPR001650">
    <property type="entry name" value="Helicase_C-like"/>
</dbReference>
<dbReference type="Proteomes" id="UP000287336">
    <property type="component" value="Unassembled WGS sequence"/>
</dbReference>
<evidence type="ECO:0000256" key="3">
    <source>
        <dbReference type="ARBA" id="ARBA00022741"/>
    </source>
</evidence>
<feature type="domain" description="Helicase ATP-binding" evidence="13">
    <location>
        <begin position="27"/>
        <end position="195"/>
    </location>
</feature>
<dbReference type="SUPFAM" id="SSF52540">
    <property type="entry name" value="P-loop containing nucleoside triphosphate hydrolases"/>
    <property type="match status" value="1"/>
</dbReference>
<dbReference type="GO" id="GO:0006310">
    <property type="term" value="P:DNA recombination"/>
    <property type="evidence" value="ECO:0007669"/>
    <property type="project" value="InterPro"/>
</dbReference>
<dbReference type="InterPro" id="IPR027417">
    <property type="entry name" value="P-loop_NTPase"/>
</dbReference>
<evidence type="ECO:0000256" key="1">
    <source>
        <dbReference type="ARBA" id="ARBA00005446"/>
    </source>
</evidence>
<keyword evidence="6" id="KW-0067">ATP-binding</keyword>
<keyword evidence="16" id="KW-1185">Reference proteome</keyword>
<evidence type="ECO:0000313" key="15">
    <source>
        <dbReference type="EMBL" id="RUR29786.1"/>
    </source>
</evidence>
<dbReference type="PROSITE" id="PS51192">
    <property type="entry name" value="HELICASE_ATP_BIND_1"/>
    <property type="match status" value="1"/>
</dbReference>
<dbReference type="EMBL" id="RZHG01000021">
    <property type="protein sequence ID" value="RUR29786.1"/>
    <property type="molecule type" value="Genomic_DNA"/>
</dbReference>
<evidence type="ECO:0000256" key="5">
    <source>
        <dbReference type="ARBA" id="ARBA00022806"/>
    </source>
</evidence>
<dbReference type="InterPro" id="IPR036388">
    <property type="entry name" value="WH-like_DNA-bd_sf"/>
</dbReference>
<proteinExistence type="inferred from homology"/>
<dbReference type="RefSeq" id="WP_126948274.1">
    <property type="nucleotide sequence ID" value="NZ_RZHG01000021.1"/>
</dbReference>
<dbReference type="GO" id="GO:0005524">
    <property type="term" value="F:ATP binding"/>
    <property type="evidence" value="ECO:0007669"/>
    <property type="project" value="UniProtKB-KW"/>
</dbReference>
<dbReference type="Pfam" id="PF00271">
    <property type="entry name" value="Helicase_C"/>
    <property type="match status" value="1"/>
</dbReference>
<dbReference type="GO" id="GO:0006281">
    <property type="term" value="P:DNA repair"/>
    <property type="evidence" value="ECO:0007669"/>
    <property type="project" value="TreeGrafter"/>
</dbReference>
<dbReference type="EC" id="5.6.2.4" evidence="10"/>
<dbReference type="GO" id="GO:0016787">
    <property type="term" value="F:hydrolase activity"/>
    <property type="evidence" value="ECO:0007669"/>
    <property type="project" value="UniProtKB-KW"/>
</dbReference>
<dbReference type="Gene3D" id="1.10.10.10">
    <property type="entry name" value="Winged helix-like DNA-binding domain superfamily/Winged helix DNA-binding domain"/>
    <property type="match status" value="1"/>
</dbReference>
<evidence type="ECO:0000256" key="10">
    <source>
        <dbReference type="ARBA" id="ARBA00034808"/>
    </source>
</evidence>
<dbReference type="SMART" id="SM00487">
    <property type="entry name" value="DEXDc"/>
    <property type="match status" value="1"/>
</dbReference>
<gene>
    <name evidence="15" type="ORF">ELY33_12645</name>
</gene>
<name>A0A433KJB7_9GAMM</name>
<evidence type="ECO:0000256" key="11">
    <source>
        <dbReference type="ARBA" id="ARBA00044535"/>
    </source>
</evidence>
<dbReference type="Pfam" id="PF16124">
    <property type="entry name" value="RecQ_Zn_bind"/>
    <property type="match status" value="1"/>
</dbReference>
<dbReference type="InterPro" id="IPR002464">
    <property type="entry name" value="DNA/RNA_helicase_DEAH_CS"/>
</dbReference>
<comment type="similarity">
    <text evidence="1">Belongs to the helicase family. RecQ subfamily.</text>
</comment>
<keyword evidence="4" id="KW-0378">Hydrolase</keyword>
<dbReference type="PROSITE" id="PS00690">
    <property type="entry name" value="DEAH_ATP_HELICASE"/>
    <property type="match status" value="1"/>
</dbReference>
<sequence>MTSLSPQQTLKEVFGFDDFRGGQQAVVSSVLDGHSTAAIFATGAGKSLCYQLPALHLPHLILVVSPLLALMQDQLAFLARHGVAAASIDSTQDRDTTRDVMERAKSGELKILMVSVERLKNERFRHFLRQVPISLLVIDEAHCLSEWGHNFRPDYLKLPDYQRDFAIPQVLLLTATATAAVIADMREKFAIAPENVITTGFYRANLALLVAPAMENRQQQLIDWLKPQMPPGNEAPTIIYVTLQQTAEQVASALAAQGIAAQAYHAGLDSARRDEIQRQFMSGESPCIVATIAFGMGIDKANIRNVVHFDLPKSIENYSQEIGRAGRDGLPSTCLTIAGRDGLRVLENFVYGDTPEYAGILRLLEEISSAGQAPDRQWEVLLNTLSRDINIRLLPLKTLLVRLEMHGIIAPRFAFLAEYRLRYHVEPTALVGRFEGERAAFVRLLIDNIAIARTWGTVDFERLHQAGQTQRIDASRARVITALEYFQDKGWLTLEGKRMTDVYDICQPRFSVEALASQLYNECLNREQIEIERLGSMLALFESDTCLTRRLAEHFGDNTFSNNTFESPSLPEQGRCGHCSVCYGHPVRLPDTPPQSALLDNDFIRYATPFIQRHTEQLGLPPNAQRLAHFLCGLTMPIFTPLKARSINGFAVFEQRSYPEVREWVAGYLER</sequence>
<dbReference type="InterPro" id="IPR014001">
    <property type="entry name" value="Helicase_ATP-bd"/>
</dbReference>
<dbReference type="GO" id="GO:0046872">
    <property type="term" value="F:metal ion binding"/>
    <property type="evidence" value="ECO:0007669"/>
    <property type="project" value="UniProtKB-KW"/>
</dbReference>